<reference evidence="1 2" key="1">
    <citation type="journal article" date="2023" name="Sci. Data">
        <title>Genome assembly of the Korean intertidal mud-creeper Batillaria attramentaria.</title>
        <authorList>
            <person name="Patra A.K."/>
            <person name="Ho P.T."/>
            <person name="Jun S."/>
            <person name="Lee S.J."/>
            <person name="Kim Y."/>
            <person name="Won Y.J."/>
        </authorList>
    </citation>
    <scope>NUCLEOTIDE SEQUENCE [LARGE SCALE GENOMIC DNA]</scope>
    <source>
        <strain evidence="1">Wonlab-2016</strain>
    </source>
</reference>
<proteinExistence type="predicted"/>
<keyword evidence="2" id="KW-1185">Reference proteome</keyword>
<gene>
    <name evidence="1" type="ORF">BaRGS_00009494</name>
</gene>
<dbReference type="Proteomes" id="UP001519460">
    <property type="component" value="Unassembled WGS sequence"/>
</dbReference>
<evidence type="ECO:0000313" key="2">
    <source>
        <dbReference type="Proteomes" id="UP001519460"/>
    </source>
</evidence>
<evidence type="ECO:0000313" key="1">
    <source>
        <dbReference type="EMBL" id="KAK7499234.1"/>
    </source>
</evidence>
<organism evidence="1 2">
    <name type="scientific">Batillaria attramentaria</name>
    <dbReference type="NCBI Taxonomy" id="370345"/>
    <lineage>
        <taxon>Eukaryota</taxon>
        <taxon>Metazoa</taxon>
        <taxon>Spiralia</taxon>
        <taxon>Lophotrochozoa</taxon>
        <taxon>Mollusca</taxon>
        <taxon>Gastropoda</taxon>
        <taxon>Caenogastropoda</taxon>
        <taxon>Sorbeoconcha</taxon>
        <taxon>Cerithioidea</taxon>
        <taxon>Batillariidae</taxon>
        <taxon>Batillaria</taxon>
    </lineage>
</organism>
<accession>A0ABD0LI68</accession>
<sequence>MQATGADTRYRNCSGGVGAVSEESVDGLWWFLLMDHVQLYRTTAYAMYSSERIFYTLKTTYSPVSEARPEEPAV</sequence>
<protein>
    <submittedName>
        <fullName evidence="1">Uncharacterized protein</fullName>
    </submittedName>
</protein>
<dbReference type="EMBL" id="JACVVK020000045">
    <property type="protein sequence ID" value="KAK7499234.1"/>
    <property type="molecule type" value="Genomic_DNA"/>
</dbReference>
<comment type="caution">
    <text evidence="1">The sequence shown here is derived from an EMBL/GenBank/DDBJ whole genome shotgun (WGS) entry which is preliminary data.</text>
</comment>
<dbReference type="AlphaFoldDB" id="A0ABD0LI68"/>
<name>A0ABD0LI68_9CAEN</name>